<feature type="region of interest" description="Disordered" evidence="1">
    <location>
        <begin position="1"/>
        <end position="71"/>
    </location>
</feature>
<dbReference type="SUPFAM" id="SSF81383">
    <property type="entry name" value="F-box domain"/>
    <property type="match status" value="1"/>
</dbReference>
<organism evidence="2 3">
    <name type="scientific">Cercospora zeae-maydis SCOH1-5</name>
    <dbReference type="NCBI Taxonomy" id="717836"/>
    <lineage>
        <taxon>Eukaryota</taxon>
        <taxon>Fungi</taxon>
        <taxon>Dikarya</taxon>
        <taxon>Ascomycota</taxon>
        <taxon>Pezizomycotina</taxon>
        <taxon>Dothideomycetes</taxon>
        <taxon>Dothideomycetidae</taxon>
        <taxon>Mycosphaerellales</taxon>
        <taxon>Mycosphaerellaceae</taxon>
        <taxon>Cercospora</taxon>
    </lineage>
</organism>
<evidence type="ECO:0000313" key="2">
    <source>
        <dbReference type="EMBL" id="KAF2210195.1"/>
    </source>
</evidence>
<dbReference type="Proteomes" id="UP000799539">
    <property type="component" value="Unassembled WGS sequence"/>
</dbReference>
<reference evidence="2" key="1">
    <citation type="journal article" date="2020" name="Stud. Mycol.">
        <title>101 Dothideomycetes genomes: a test case for predicting lifestyles and emergence of pathogens.</title>
        <authorList>
            <person name="Haridas S."/>
            <person name="Albert R."/>
            <person name="Binder M."/>
            <person name="Bloem J."/>
            <person name="Labutti K."/>
            <person name="Salamov A."/>
            <person name="Andreopoulos B."/>
            <person name="Baker S."/>
            <person name="Barry K."/>
            <person name="Bills G."/>
            <person name="Bluhm B."/>
            <person name="Cannon C."/>
            <person name="Castanera R."/>
            <person name="Culley D."/>
            <person name="Daum C."/>
            <person name="Ezra D."/>
            <person name="Gonzalez J."/>
            <person name="Henrissat B."/>
            <person name="Kuo A."/>
            <person name="Liang C."/>
            <person name="Lipzen A."/>
            <person name="Lutzoni F."/>
            <person name="Magnuson J."/>
            <person name="Mondo S."/>
            <person name="Nolan M."/>
            <person name="Ohm R."/>
            <person name="Pangilinan J."/>
            <person name="Park H.-J."/>
            <person name="Ramirez L."/>
            <person name="Alfaro M."/>
            <person name="Sun H."/>
            <person name="Tritt A."/>
            <person name="Yoshinaga Y."/>
            <person name="Zwiers L.-H."/>
            <person name="Turgeon B."/>
            <person name="Goodwin S."/>
            <person name="Spatafora J."/>
            <person name="Crous P."/>
            <person name="Grigoriev I."/>
        </authorList>
    </citation>
    <scope>NUCLEOTIDE SEQUENCE</scope>
    <source>
        <strain evidence="2">SCOH1-5</strain>
    </source>
</reference>
<evidence type="ECO:0000313" key="3">
    <source>
        <dbReference type="Proteomes" id="UP000799539"/>
    </source>
</evidence>
<feature type="compositionally biased region" description="Basic and acidic residues" evidence="1">
    <location>
        <begin position="1"/>
        <end position="18"/>
    </location>
</feature>
<sequence>MASEVVYKRKADNSLEQRKAKHVKGTGHSCMDNGNASRDVSSSSSHRDGRTSSANNDTRRNSQDRRSEKHVANALPDLVTLAWGNLSSKKPPSQGLCITGLPEATGTKRSESLGHAMVTRGIAKSMTQNALFNTGELLEKIITCLPAQTLIRVRRVNRIWNHTILTLPETRRTLFLDTEPLSRDFWVYDRRNDILQPYMSPMLEVYGTAWRDRQSYCRPTVLNPLLFAREKDFKTHREKVPDLHDRARTCESLRFVARPDLSKPLGSALHHEMFVTQPPVSSVEFVFYYHDRALRRQQIYSPLQAKRLRIHQTGGVRFRHVLEAFVAAAQGGLRPAGYGLPDFTVRVKGTEKTKKLATVWMLGAIFVSEQEERQVEEMRKAWLVHGEDDTQPEEAAVQLSPQAKQHVAANNGRLIDFRPTSDDFVDKAFQVRGEERKGHGRFARGLHFASN</sequence>
<evidence type="ECO:0008006" key="4">
    <source>
        <dbReference type="Google" id="ProtNLM"/>
    </source>
</evidence>
<evidence type="ECO:0000256" key="1">
    <source>
        <dbReference type="SAM" id="MobiDB-lite"/>
    </source>
</evidence>
<protein>
    <recommendedName>
        <fullName evidence="4">F-box domain-containing protein</fullName>
    </recommendedName>
</protein>
<gene>
    <name evidence="2" type="ORF">CERZMDRAFT_99613</name>
</gene>
<keyword evidence="3" id="KW-1185">Reference proteome</keyword>
<accession>A0A6A6FA39</accession>
<dbReference type="OrthoDB" id="3647132at2759"/>
<dbReference type="EMBL" id="ML992682">
    <property type="protein sequence ID" value="KAF2210195.1"/>
    <property type="molecule type" value="Genomic_DNA"/>
</dbReference>
<feature type="compositionally biased region" description="Basic and acidic residues" evidence="1">
    <location>
        <begin position="57"/>
        <end position="71"/>
    </location>
</feature>
<dbReference type="CDD" id="cd09917">
    <property type="entry name" value="F-box_SF"/>
    <property type="match status" value="1"/>
</dbReference>
<name>A0A6A6FA39_9PEZI</name>
<proteinExistence type="predicted"/>
<dbReference type="InterPro" id="IPR036047">
    <property type="entry name" value="F-box-like_dom_sf"/>
</dbReference>
<dbReference type="AlphaFoldDB" id="A0A6A6FA39"/>